<dbReference type="Proteomes" id="UP001287356">
    <property type="component" value="Unassembled WGS sequence"/>
</dbReference>
<name>A0AAE0KDK9_9PEZI</name>
<proteinExistence type="predicted"/>
<comment type="caution">
    <text evidence="2">The sequence shown here is derived from an EMBL/GenBank/DDBJ whole genome shotgun (WGS) entry which is preliminary data.</text>
</comment>
<accession>A0AAE0KDK9</accession>
<reference evidence="2" key="2">
    <citation type="submission" date="2023-06" db="EMBL/GenBank/DDBJ databases">
        <authorList>
            <consortium name="Lawrence Berkeley National Laboratory"/>
            <person name="Haridas S."/>
            <person name="Hensen N."/>
            <person name="Bonometti L."/>
            <person name="Westerberg I."/>
            <person name="Brannstrom I.O."/>
            <person name="Guillou S."/>
            <person name="Cros-Aarteil S."/>
            <person name="Calhoun S."/>
            <person name="Kuo A."/>
            <person name="Mondo S."/>
            <person name="Pangilinan J."/>
            <person name="Riley R."/>
            <person name="Labutti K."/>
            <person name="Andreopoulos B."/>
            <person name="Lipzen A."/>
            <person name="Chen C."/>
            <person name="Yanf M."/>
            <person name="Daum C."/>
            <person name="Ng V."/>
            <person name="Clum A."/>
            <person name="Steindorff A."/>
            <person name="Ohm R."/>
            <person name="Martin F."/>
            <person name="Silar P."/>
            <person name="Natvig D."/>
            <person name="Lalanne C."/>
            <person name="Gautier V."/>
            <person name="Ament-Velasquez S.L."/>
            <person name="Kruys A."/>
            <person name="Hutchinson M.I."/>
            <person name="Powell A.J."/>
            <person name="Barry K."/>
            <person name="Miller A.N."/>
            <person name="Grigoriev I.V."/>
            <person name="Debuchy R."/>
            <person name="Gladieux P."/>
            <person name="Thoren M.H."/>
            <person name="Johannesson H."/>
        </authorList>
    </citation>
    <scope>NUCLEOTIDE SEQUENCE</scope>
    <source>
        <strain evidence="2">CBS 958.72</strain>
    </source>
</reference>
<sequence>MPTSESNGRTVQLSLVLVWCELSFTSSHTVDPSLTCPFRLHFADAPPGNRLRIVYVHLPRQDSSALCVFSVSLAPATVVKVSGTEAMVLQS</sequence>
<evidence type="ECO:0000313" key="2">
    <source>
        <dbReference type="EMBL" id="KAK3373996.1"/>
    </source>
</evidence>
<dbReference type="AlphaFoldDB" id="A0AAE0KDK9"/>
<keyword evidence="3" id="KW-1185">Reference proteome</keyword>
<gene>
    <name evidence="2" type="ORF">B0T24DRAFT_625322</name>
</gene>
<evidence type="ECO:0000256" key="1">
    <source>
        <dbReference type="SAM" id="SignalP"/>
    </source>
</evidence>
<organism evidence="2 3">
    <name type="scientific">Lasiosphaeria ovina</name>
    <dbReference type="NCBI Taxonomy" id="92902"/>
    <lineage>
        <taxon>Eukaryota</taxon>
        <taxon>Fungi</taxon>
        <taxon>Dikarya</taxon>
        <taxon>Ascomycota</taxon>
        <taxon>Pezizomycotina</taxon>
        <taxon>Sordariomycetes</taxon>
        <taxon>Sordariomycetidae</taxon>
        <taxon>Sordariales</taxon>
        <taxon>Lasiosphaeriaceae</taxon>
        <taxon>Lasiosphaeria</taxon>
    </lineage>
</organism>
<feature type="chain" id="PRO_5041957793" description="Secreted protein" evidence="1">
    <location>
        <begin position="28"/>
        <end position="91"/>
    </location>
</feature>
<evidence type="ECO:0000313" key="3">
    <source>
        <dbReference type="Proteomes" id="UP001287356"/>
    </source>
</evidence>
<protein>
    <recommendedName>
        <fullName evidence="4">Secreted protein</fullName>
    </recommendedName>
</protein>
<dbReference type="EMBL" id="JAULSN010000004">
    <property type="protein sequence ID" value="KAK3373996.1"/>
    <property type="molecule type" value="Genomic_DNA"/>
</dbReference>
<keyword evidence="1" id="KW-0732">Signal</keyword>
<feature type="signal peptide" evidence="1">
    <location>
        <begin position="1"/>
        <end position="27"/>
    </location>
</feature>
<reference evidence="2" key="1">
    <citation type="journal article" date="2023" name="Mol. Phylogenet. Evol.">
        <title>Genome-scale phylogeny and comparative genomics of the fungal order Sordariales.</title>
        <authorList>
            <person name="Hensen N."/>
            <person name="Bonometti L."/>
            <person name="Westerberg I."/>
            <person name="Brannstrom I.O."/>
            <person name="Guillou S."/>
            <person name="Cros-Aarteil S."/>
            <person name="Calhoun S."/>
            <person name="Haridas S."/>
            <person name="Kuo A."/>
            <person name="Mondo S."/>
            <person name="Pangilinan J."/>
            <person name="Riley R."/>
            <person name="LaButti K."/>
            <person name="Andreopoulos B."/>
            <person name="Lipzen A."/>
            <person name="Chen C."/>
            <person name="Yan M."/>
            <person name="Daum C."/>
            <person name="Ng V."/>
            <person name="Clum A."/>
            <person name="Steindorff A."/>
            <person name="Ohm R.A."/>
            <person name="Martin F."/>
            <person name="Silar P."/>
            <person name="Natvig D.O."/>
            <person name="Lalanne C."/>
            <person name="Gautier V."/>
            <person name="Ament-Velasquez S.L."/>
            <person name="Kruys A."/>
            <person name="Hutchinson M.I."/>
            <person name="Powell A.J."/>
            <person name="Barry K."/>
            <person name="Miller A.N."/>
            <person name="Grigoriev I.V."/>
            <person name="Debuchy R."/>
            <person name="Gladieux P."/>
            <person name="Hiltunen Thoren M."/>
            <person name="Johannesson H."/>
        </authorList>
    </citation>
    <scope>NUCLEOTIDE SEQUENCE</scope>
    <source>
        <strain evidence="2">CBS 958.72</strain>
    </source>
</reference>
<evidence type="ECO:0008006" key="4">
    <source>
        <dbReference type="Google" id="ProtNLM"/>
    </source>
</evidence>